<dbReference type="Proteomes" id="UP000027395">
    <property type="component" value="Chromosome"/>
</dbReference>
<gene>
    <name evidence="1" type="ORF">A19Y_2327</name>
</gene>
<evidence type="ECO:0000313" key="2">
    <source>
        <dbReference type="Proteomes" id="UP000027395"/>
    </source>
</evidence>
<evidence type="ECO:0000313" key="1">
    <source>
        <dbReference type="EMBL" id="KEI67255.1"/>
    </source>
</evidence>
<dbReference type="PATRIC" id="fig|388467.6.peg.2276"/>
<reference evidence="1 2" key="1">
    <citation type="journal article" date="2014" name="Appl. Environ. Microbiol.">
        <title>Elucidation of insertion elements encoded on plasmids and in vitro construction of shuttle vectors from the toxic cyanobacterium Planktothrix.</title>
        <authorList>
            <person name="Christiansen G."/>
            <person name="Goesmann A."/>
            <person name="Kurmayer R."/>
        </authorList>
    </citation>
    <scope>NUCLEOTIDE SEQUENCE [LARGE SCALE GENOMIC DNA]</scope>
    <source>
        <strain evidence="1 2">NIVA-CYA 126/8</strain>
    </source>
</reference>
<sequence length="87" mass="10091">MLKTFNAILKNNSIQWLDQTPDINLDNSVEVKITFLEEEISTNATKSNGQKMSEALNKLAKNNVYSKINPQKWQQEIRQDRSLPNRD</sequence>
<name>A0A073CTA8_PLAA1</name>
<dbReference type="AlphaFoldDB" id="A0A073CTA8"/>
<dbReference type="EMBL" id="CM002803">
    <property type="protein sequence ID" value="KEI67255.1"/>
    <property type="molecule type" value="Genomic_DNA"/>
</dbReference>
<proteinExistence type="predicted"/>
<protein>
    <submittedName>
        <fullName evidence="1">Uncharacterized protein</fullName>
    </submittedName>
</protein>
<organism evidence="1 2">
    <name type="scientific">Planktothrix agardhii (strain NIVA-CYA 126/8)</name>
    <dbReference type="NCBI Taxonomy" id="388467"/>
    <lineage>
        <taxon>Bacteria</taxon>
        <taxon>Bacillati</taxon>
        <taxon>Cyanobacteriota</taxon>
        <taxon>Cyanophyceae</taxon>
        <taxon>Oscillatoriophycideae</taxon>
        <taxon>Oscillatoriales</taxon>
        <taxon>Microcoleaceae</taxon>
        <taxon>Planktothrix</taxon>
    </lineage>
</organism>
<dbReference type="HOGENOM" id="CLU_2480371_0_0_3"/>
<dbReference type="eggNOG" id="ENOG5033EES">
    <property type="taxonomic scope" value="Bacteria"/>
</dbReference>
<dbReference type="GeneID" id="77289187"/>
<dbReference type="RefSeq" id="WP_026787704.1">
    <property type="nucleotide sequence ID" value="NZ_CM002803.1"/>
</dbReference>
<keyword evidence="2" id="KW-1185">Reference proteome</keyword>
<accession>A0A073CTA8</accession>